<organism evidence="1 2">
    <name type="scientific">Mariniflexile litorale</name>
    <dbReference type="NCBI Taxonomy" id="3045158"/>
    <lineage>
        <taxon>Bacteria</taxon>
        <taxon>Pseudomonadati</taxon>
        <taxon>Bacteroidota</taxon>
        <taxon>Flavobacteriia</taxon>
        <taxon>Flavobacteriales</taxon>
        <taxon>Flavobacteriaceae</taxon>
        <taxon>Mariniflexile</taxon>
    </lineage>
</organism>
<keyword evidence="2" id="KW-1185">Reference proteome</keyword>
<name>A0AAU7EFN3_9FLAO</name>
<accession>A0AAU7EFN3</accession>
<protein>
    <recommendedName>
        <fullName evidence="3">C1q domain-containing protein</fullName>
    </recommendedName>
</protein>
<evidence type="ECO:0008006" key="3">
    <source>
        <dbReference type="Google" id="ProtNLM"/>
    </source>
</evidence>
<sequence>MKTVSTIVTVMLFTGQLFSQVGIINNAPQATLDITAKNVTGGSTNIDGLLVPRVDRQRAQSMTSVTTSTLIYVNSIVTGTQTGTAIDINQTGFYFFNGIKWVKLNNSTAATAGTVINTQMINITGANVTNSSTTYTTVATTNYTPVSNNSKIIIEFYTKYSIAGAGIDSFTSRLRVAGTVISTGEQMFRDNNGAGTRSATLFPLMGSYTNTATTVLTIEAQLARVSSNDNTTVTRDNGTWFKITEVAN</sequence>
<proteinExistence type="predicted"/>
<evidence type="ECO:0000313" key="1">
    <source>
        <dbReference type="EMBL" id="XBL13852.1"/>
    </source>
</evidence>
<evidence type="ECO:0000313" key="2">
    <source>
        <dbReference type="Proteomes" id="UP001224325"/>
    </source>
</evidence>
<dbReference type="KEGG" id="mlil:QLS71_016195"/>
<gene>
    <name evidence="1" type="ORF">QLS71_016195</name>
</gene>
<dbReference type="EMBL" id="CP155618">
    <property type="protein sequence ID" value="XBL13852.1"/>
    <property type="molecule type" value="Genomic_DNA"/>
</dbReference>
<dbReference type="AlphaFoldDB" id="A0AAU7EFN3"/>
<dbReference type="RefSeq" id="WP_308992750.1">
    <property type="nucleotide sequence ID" value="NZ_CP155618.1"/>
</dbReference>
<dbReference type="Proteomes" id="UP001224325">
    <property type="component" value="Chromosome"/>
</dbReference>
<reference evidence="1" key="1">
    <citation type="submission" date="2024-04" db="EMBL/GenBank/DDBJ databases">
        <title>Mariniflexile litorale, isolated from the shallow sediments of the Sea of Japan.</title>
        <authorList>
            <person name="Romanenko L."/>
            <person name="Isaeva M."/>
        </authorList>
    </citation>
    <scope>NUCLEOTIDE SEQUENCE [LARGE SCALE GENOMIC DNA]</scope>
    <source>
        <strain evidence="1">KMM 9835</strain>
    </source>
</reference>